<gene>
    <name evidence="2" type="ORF">CITCOLO1_LOCUS13285</name>
</gene>
<protein>
    <submittedName>
        <fullName evidence="2">Uncharacterized protein</fullName>
    </submittedName>
</protein>
<feature type="compositionally biased region" description="Basic residues" evidence="1">
    <location>
        <begin position="76"/>
        <end position="93"/>
    </location>
</feature>
<dbReference type="Proteomes" id="UP001642487">
    <property type="component" value="Chromosome 4"/>
</dbReference>
<evidence type="ECO:0000313" key="3">
    <source>
        <dbReference type="Proteomes" id="UP001642487"/>
    </source>
</evidence>
<feature type="region of interest" description="Disordered" evidence="1">
    <location>
        <begin position="59"/>
        <end position="99"/>
    </location>
</feature>
<accession>A0ABP0YRU6</accession>
<organism evidence="2 3">
    <name type="scientific">Citrullus colocynthis</name>
    <name type="common">colocynth</name>
    <dbReference type="NCBI Taxonomy" id="252529"/>
    <lineage>
        <taxon>Eukaryota</taxon>
        <taxon>Viridiplantae</taxon>
        <taxon>Streptophyta</taxon>
        <taxon>Embryophyta</taxon>
        <taxon>Tracheophyta</taxon>
        <taxon>Spermatophyta</taxon>
        <taxon>Magnoliopsida</taxon>
        <taxon>eudicotyledons</taxon>
        <taxon>Gunneridae</taxon>
        <taxon>Pentapetalae</taxon>
        <taxon>rosids</taxon>
        <taxon>fabids</taxon>
        <taxon>Cucurbitales</taxon>
        <taxon>Cucurbitaceae</taxon>
        <taxon>Benincaseae</taxon>
        <taxon>Citrullus</taxon>
    </lineage>
</organism>
<sequence>MNCIIHLFVHKILCFWPHPIEYHKLSKPFMASIGQVNLLIPRNLQQNHPISLKTINKFQPKIPTESKSNSPNSNQKGKKKKKKKKKIGSKTRKSPLMATIPFPCGSFRYI</sequence>
<evidence type="ECO:0000256" key="1">
    <source>
        <dbReference type="SAM" id="MobiDB-lite"/>
    </source>
</evidence>
<evidence type="ECO:0000313" key="2">
    <source>
        <dbReference type="EMBL" id="CAK9321217.1"/>
    </source>
</evidence>
<proteinExistence type="predicted"/>
<feature type="compositionally biased region" description="Low complexity" evidence="1">
    <location>
        <begin position="66"/>
        <end position="75"/>
    </location>
</feature>
<dbReference type="EMBL" id="OZ021738">
    <property type="protein sequence ID" value="CAK9321217.1"/>
    <property type="molecule type" value="Genomic_DNA"/>
</dbReference>
<keyword evidence="3" id="KW-1185">Reference proteome</keyword>
<reference evidence="2 3" key="1">
    <citation type="submission" date="2024-03" db="EMBL/GenBank/DDBJ databases">
        <authorList>
            <person name="Gkanogiannis A."/>
            <person name="Becerra Lopez-Lavalle L."/>
        </authorList>
    </citation>
    <scope>NUCLEOTIDE SEQUENCE [LARGE SCALE GENOMIC DNA]</scope>
</reference>
<name>A0ABP0YRU6_9ROSI</name>